<protein>
    <submittedName>
        <fullName evidence="2">Uncharacterized protein</fullName>
    </submittedName>
</protein>
<evidence type="ECO:0000256" key="1">
    <source>
        <dbReference type="SAM" id="SignalP"/>
    </source>
</evidence>
<dbReference type="EMBL" id="BAABIM010000001">
    <property type="protein sequence ID" value="GAA4670487.1"/>
    <property type="molecule type" value="Genomic_DNA"/>
</dbReference>
<evidence type="ECO:0000313" key="3">
    <source>
        <dbReference type="Proteomes" id="UP001500621"/>
    </source>
</evidence>
<accession>A0ABP8VSF3</accession>
<feature type="chain" id="PRO_5045909584" evidence="1">
    <location>
        <begin position="19"/>
        <end position="347"/>
    </location>
</feature>
<comment type="caution">
    <text evidence="2">The sequence shown here is derived from an EMBL/GenBank/DDBJ whole genome shotgun (WGS) entry which is preliminary data.</text>
</comment>
<keyword evidence="3" id="KW-1185">Reference proteome</keyword>
<name>A0ABP8VSF3_9ACTN</name>
<feature type="signal peptide" evidence="1">
    <location>
        <begin position="1"/>
        <end position="18"/>
    </location>
</feature>
<dbReference type="RefSeq" id="WP_345262359.1">
    <property type="nucleotide sequence ID" value="NZ_BAABIM010000001.1"/>
</dbReference>
<dbReference type="PROSITE" id="PS51257">
    <property type="entry name" value="PROKAR_LIPOPROTEIN"/>
    <property type="match status" value="1"/>
</dbReference>
<reference evidence="3" key="1">
    <citation type="journal article" date="2019" name="Int. J. Syst. Evol. Microbiol.">
        <title>The Global Catalogue of Microorganisms (GCM) 10K type strain sequencing project: providing services to taxonomists for standard genome sequencing and annotation.</title>
        <authorList>
            <consortium name="The Broad Institute Genomics Platform"/>
            <consortium name="The Broad Institute Genome Sequencing Center for Infectious Disease"/>
            <person name="Wu L."/>
            <person name="Ma J."/>
        </authorList>
    </citation>
    <scope>NUCLEOTIDE SEQUENCE [LARGE SCALE GENOMIC DNA]</scope>
    <source>
        <strain evidence="3">JCM 18127</strain>
    </source>
</reference>
<dbReference type="Proteomes" id="UP001500621">
    <property type="component" value="Unassembled WGS sequence"/>
</dbReference>
<sequence length="347" mass="37612">MRSLRAAAVGLAAALLLAGCGTSTPQSELGGEPFALPTGPTTWEQTSPAWLLDGTLHVGEQQVRLGRDAEQFVLGATGAYWVRGSDLVFTSVEGETQEVAPTGWGNIAISADHRVFATVDQSRGPTDEYGTHVMQVAAFDTRTGEQLYRTPDEEPDRSDDLADLYSETMPLLDGVSDTRLFHAGRTIELDDGSSVPWNTDPQGGNVYEGYDGALFPDGYRVPVRKRGDRLVLGDSEAWGTGRLSPDRSTLFDVTQWPARAVAYDAETGERRQVDAPWDHLLLGPFDDEGSFTAIAQLIKPRAMTVVRAQQVVQCEVATLRCVTVSPVVPTADDAYPPLFLESGEGFY</sequence>
<evidence type="ECO:0000313" key="2">
    <source>
        <dbReference type="EMBL" id="GAA4670487.1"/>
    </source>
</evidence>
<organism evidence="2 3">
    <name type="scientific">Nocardioides nanhaiensis</name>
    <dbReference type="NCBI Taxonomy" id="1476871"/>
    <lineage>
        <taxon>Bacteria</taxon>
        <taxon>Bacillati</taxon>
        <taxon>Actinomycetota</taxon>
        <taxon>Actinomycetes</taxon>
        <taxon>Propionibacteriales</taxon>
        <taxon>Nocardioidaceae</taxon>
        <taxon>Nocardioides</taxon>
    </lineage>
</organism>
<keyword evidence="1" id="KW-0732">Signal</keyword>
<gene>
    <name evidence="2" type="ORF">GCM10023226_03820</name>
</gene>
<proteinExistence type="predicted"/>